<feature type="region of interest" description="Disordered" evidence="1">
    <location>
        <begin position="66"/>
        <end position="91"/>
    </location>
</feature>
<sequence length="91" mass="9755">MGQFCIDLSIDVTGLLLALLIAVALMLTCGFKSFGVCSSSLYRYFLISNTIAFSYAAAPPLVGINGSPDSQRQEGNRSHHPRHHCSPVTGL</sequence>
<reference evidence="3 4" key="1">
    <citation type="journal article" date="2024" name="G3 (Bethesda)">
        <title>Genome assembly of Hibiscus sabdariffa L. provides insights into metabolisms of medicinal natural products.</title>
        <authorList>
            <person name="Kim T."/>
        </authorList>
    </citation>
    <scope>NUCLEOTIDE SEQUENCE [LARGE SCALE GENOMIC DNA]</scope>
    <source>
        <strain evidence="3">TK-2024</strain>
        <tissue evidence="3">Old leaves</tissue>
    </source>
</reference>
<evidence type="ECO:0000313" key="3">
    <source>
        <dbReference type="EMBL" id="KAK8982237.1"/>
    </source>
</evidence>
<evidence type="ECO:0000256" key="1">
    <source>
        <dbReference type="SAM" id="MobiDB-lite"/>
    </source>
</evidence>
<gene>
    <name evidence="3" type="ORF">V6N11_037410</name>
</gene>
<comment type="caution">
    <text evidence="3">The sequence shown here is derived from an EMBL/GenBank/DDBJ whole genome shotgun (WGS) entry which is preliminary data.</text>
</comment>
<dbReference type="Proteomes" id="UP001396334">
    <property type="component" value="Unassembled WGS sequence"/>
</dbReference>
<keyword evidence="4" id="KW-1185">Reference proteome</keyword>
<feature type="transmembrane region" description="Helical" evidence="2">
    <location>
        <begin position="41"/>
        <end position="62"/>
    </location>
</feature>
<organism evidence="3 4">
    <name type="scientific">Hibiscus sabdariffa</name>
    <name type="common">roselle</name>
    <dbReference type="NCBI Taxonomy" id="183260"/>
    <lineage>
        <taxon>Eukaryota</taxon>
        <taxon>Viridiplantae</taxon>
        <taxon>Streptophyta</taxon>
        <taxon>Embryophyta</taxon>
        <taxon>Tracheophyta</taxon>
        <taxon>Spermatophyta</taxon>
        <taxon>Magnoliopsida</taxon>
        <taxon>eudicotyledons</taxon>
        <taxon>Gunneridae</taxon>
        <taxon>Pentapetalae</taxon>
        <taxon>rosids</taxon>
        <taxon>malvids</taxon>
        <taxon>Malvales</taxon>
        <taxon>Malvaceae</taxon>
        <taxon>Malvoideae</taxon>
        <taxon>Hibiscus</taxon>
    </lineage>
</organism>
<proteinExistence type="predicted"/>
<keyword evidence="2" id="KW-1133">Transmembrane helix</keyword>
<name>A0ABR2P1E7_9ROSI</name>
<keyword evidence="2" id="KW-0472">Membrane</keyword>
<evidence type="ECO:0000313" key="4">
    <source>
        <dbReference type="Proteomes" id="UP001396334"/>
    </source>
</evidence>
<protein>
    <submittedName>
        <fullName evidence="3">Uncharacterized protein</fullName>
    </submittedName>
</protein>
<feature type="transmembrane region" description="Helical" evidence="2">
    <location>
        <begin position="12"/>
        <end position="35"/>
    </location>
</feature>
<keyword evidence="2" id="KW-0812">Transmembrane</keyword>
<dbReference type="EMBL" id="JBBPBN010000086">
    <property type="protein sequence ID" value="KAK8982237.1"/>
    <property type="molecule type" value="Genomic_DNA"/>
</dbReference>
<accession>A0ABR2P1E7</accession>
<evidence type="ECO:0000256" key="2">
    <source>
        <dbReference type="SAM" id="Phobius"/>
    </source>
</evidence>